<dbReference type="OrthoDB" id="1084811at2759"/>
<dbReference type="Gene3D" id="3.30.200.20">
    <property type="entry name" value="Phosphorylase Kinase, domain 1"/>
    <property type="match status" value="1"/>
</dbReference>
<dbReference type="eggNOG" id="KOG1187">
    <property type="taxonomic scope" value="Eukaryota"/>
</dbReference>
<keyword evidence="1" id="KW-0547">Nucleotide-binding</keyword>
<dbReference type="FunFam" id="3.30.200.20:FF:000515">
    <property type="entry name" value="Inactive serine/threonine-protein kinase"/>
    <property type="match status" value="1"/>
</dbReference>
<evidence type="ECO:0000313" key="5">
    <source>
        <dbReference type="Proteomes" id="UP000029121"/>
    </source>
</evidence>
<sequence length="354" mass="40900">MSWLRKTKNKKPTKSEIVANERGAKLLEELIECCNGKSNPIKFFSAEEILKATNSFRDSNRIIGLSGGNNYWTEWYSGKNENHSKIRVKKIYRYGDEKIICRDIAVSSMVSGHKNFMKLVGCCLEFKDPVIVYDDVKKHSKLDLSSQSWKRRMKTAEDIAIAVAYLHTAFPMPFVHRCMSLLNIFVDEDGTAKLTDFSYCVSIPQGETSVQVDDTPMLGFYGYVEYDHRKSGVVSEKTDVFAFGFFMQSLLIGRERSWEIWEKVNENGYNERNVDDESHQFWLSKFGVEEKRMDHEFADQEMIEKMGEISEEELFQMKAFLMLSLRCVGHKGEIPTMVEVAKELKKIQRSLNTA</sequence>
<accession>R0I7Z0</accession>
<dbReference type="PANTHER" id="PTHR27005">
    <property type="entry name" value="WALL-ASSOCIATED RECEPTOR KINASE-LIKE 21"/>
    <property type="match status" value="1"/>
</dbReference>
<dbReference type="InterPro" id="IPR000719">
    <property type="entry name" value="Prot_kinase_dom"/>
</dbReference>
<dbReference type="PANTHER" id="PTHR27005:SF188">
    <property type="entry name" value="INACTIVE SERINE_THREONINE-PROTEIN KINASE ZRK12-RELATED"/>
    <property type="match status" value="1"/>
</dbReference>
<dbReference type="PROSITE" id="PS50011">
    <property type="entry name" value="PROTEIN_KINASE_DOM"/>
    <property type="match status" value="1"/>
</dbReference>
<dbReference type="Proteomes" id="UP000029121">
    <property type="component" value="Unassembled WGS sequence"/>
</dbReference>
<dbReference type="SMART" id="SM00220">
    <property type="entry name" value="S_TKc"/>
    <property type="match status" value="1"/>
</dbReference>
<evidence type="ECO:0000313" key="4">
    <source>
        <dbReference type="EMBL" id="EOA34220.1"/>
    </source>
</evidence>
<dbReference type="Gene3D" id="1.10.510.10">
    <property type="entry name" value="Transferase(Phosphotransferase) domain 1"/>
    <property type="match status" value="1"/>
</dbReference>
<dbReference type="InterPro" id="IPR045274">
    <property type="entry name" value="WAK-like"/>
</dbReference>
<evidence type="ECO:0000256" key="1">
    <source>
        <dbReference type="ARBA" id="ARBA00022741"/>
    </source>
</evidence>
<evidence type="ECO:0000256" key="2">
    <source>
        <dbReference type="ARBA" id="ARBA00022840"/>
    </source>
</evidence>
<dbReference type="GO" id="GO:0005524">
    <property type="term" value="F:ATP binding"/>
    <property type="evidence" value="ECO:0007669"/>
    <property type="project" value="UniProtKB-KW"/>
</dbReference>
<dbReference type="Pfam" id="PF07714">
    <property type="entry name" value="PK_Tyr_Ser-Thr"/>
    <property type="match status" value="1"/>
</dbReference>
<keyword evidence="5" id="KW-1185">Reference proteome</keyword>
<dbReference type="GO" id="GO:0009266">
    <property type="term" value="P:response to temperature stimulus"/>
    <property type="evidence" value="ECO:0007669"/>
    <property type="project" value="UniProtKB-ARBA"/>
</dbReference>
<proteinExistence type="predicted"/>
<dbReference type="InterPro" id="IPR011009">
    <property type="entry name" value="Kinase-like_dom_sf"/>
</dbReference>
<dbReference type="GO" id="GO:0007166">
    <property type="term" value="P:cell surface receptor signaling pathway"/>
    <property type="evidence" value="ECO:0007669"/>
    <property type="project" value="InterPro"/>
</dbReference>
<name>R0I7Z0_9BRAS</name>
<dbReference type="KEGG" id="crb:17895123"/>
<organism evidence="4 5">
    <name type="scientific">Capsella rubella</name>
    <dbReference type="NCBI Taxonomy" id="81985"/>
    <lineage>
        <taxon>Eukaryota</taxon>
        <taxon>Viridiplantae</taxon>
        <taxon>Streptophyta</taxon>
        <taxon>Embryophyta</taxon>
        <taxon>Tracheophyta</taxon>
        <taxon>Spermatophyta</taxon>
        <taxon>Magnoliopsida</taxon>
        <taxon>eudicotyledons</taxon>
        <taxon>Gunneridae</taxon>
        <taxon>Pentapetalae</taxon>
        <taxon>rosids</taxon>
        <taxon>malvids</taxon>
        <taxon>Brassicales</taxon>
        <taxon>Brassicaceae</taxon>
        <taxon>Camelineae</taxon>
        <taxon>Capsella</taxon>
    </lineage>
</organism>
<dbReference type="SUPFAM" id="SSF56112">
    <property type="entry name" value="Protein kinase-like (PK-like)"/>
    <property type="match status" value="1"/>
</dbReference>
<keyword evidence="2" id="KW-0067">ATP-binding</keyword>
<evidence type="ECO:0000259" key="3">
    <source>
        <dbReference type="PROSITE" id="PS50011"/>
    </source>
</evidence>
<gene>
    <name evidence="4" type="ORF">CARUB_v10021731mg</name>
</gene>
<dbReference type="GO" id="GO:0005886">
    <property type="term" value="C:plasma membrane"/>
    <property type="evidence" value="ECO:0007669"/>
    <property type="project" value="TreeGrafter"/>
</dbReference>
<dbReference type="GO" id="GO:0004674">
    <property type="term" value="F:protein serine/threonine kinase activity"/>
    <property type="evidence" value="ECO:0007669"/>
    <property type="project" value="TreeGrafter"/>
</dbReference>
<dbReference type="AlphaFoldDB" id="R0I7Z0"/>
<reference evidence="5" key="1">
    <citation type="journal article" date="2013" name="Nat. Genet.">
        <title>The Capsella rubella genome and the genomic consequences of rapid mating system evolution.</title>
        <authorList>
            <person name="Slotte T."/>
            <person name="Hazzouri K.M."/>
            <person name="Agren J.A."/>
            <person name="Koenig D."/>
            <person name="Maumus F."/>
            <person name="Guo Y.L."/>
            <person name="Steige K."/>
            <person name="Platts A.E."/>
            <person name="Escobar J.S."/>
            <person name="Newman L.K."/>
            <person name="Wang W."/>
            <person name="Mandakova T."/>
            <person name="Vello E."/>
            <person name="Smith L.M."/>
            <person name="Henz S.R."/>
            <person name="Steffen J."/>
            <person name="Takuno S."/>
            <person name="Brandvain Y."/>
            <person name="Coop G."/>
            <person name="Andolfatto P."/>
            <person name="Hu T.T."/>
            <person name="Blanchette M."/>
            <person name="Clark R.M."/>
            <person name="Quesneville H."/>
            <person name="Nordborg M."/>
            <person name="Gaut B.S."/>
            <person name="Lysak M.A."/>
            <person name="Jenkins J."/>
            <person name="Grimwood J."/>
            <person name="Chapman J."/>
            <person name="Prochnik S."/>
            <person name="Shu S."/>
            <person name="Rokhsar D."/>
            <person name="Schmutz J."/>
            <person name="Weigel D."/>
            <person name="Wright S.I."/>
        </authorList>
    </citation>
    <scope>NUCLEOTIDE SEQUENCE [LARGE SCALE GENOMIC DNA]</scope>
    <source>
        <strain evidence="5">cv. Monte Gargano</strain>
    </source>
</reference>
<protein>
    <recommendedName>
        <fullName evidence="3">Protein kinase domain-containing protein</fullName>
    </recommendedName>
</protein>
<dbReference type="InterPro" id="IPR001245">
    <property type="entry name" value="Ser-Thr/Tyr_kinase_cat_dom"/>
</dbReference>
<feature type="domain" description="Protein kinase" evidence="3">
    <location>
        <begin position="56"/>
        <end position="354"/>
    </location>
</feature>
<dbReference type="EMBL" id="KB870806">
    <property type="protein sequence ID" value="EOA34220.1"/>
    <property type="molecule type" value="Genomic_DNA"/>
</dbReference>